<dbReference type="RefSeq" id="WP_117952319.1">
    <property type="nucleotide sequence ID" value="NZ_QRAN01000001.1"/>
</dbReference>
<dbReference type="SUPFAM" id="SSF55073">
    <property type="entry name" value="Nucleotide cyclase"/>
    <property type="match status" value="1"/>
</dbReference>
<evidence type="ECO:0000313" key="5">
    <source>
        <dbReference type="EMBL" id="RLQ23761.1"/>
    </source>
</evidence>
<feature type="region of interest" description="Disordered" evidence="3">
    <location>
        <begin position="1"/>
        <end position="22"/>
    </location>
</feature>
<dbReference type="InterPro" id="IPR029787">
    <property type="entry name" value="Nucleotide_cyclase"/>
</dbReference>
<dbReference type="InterPro" id="IPR000160">
    <property type="entry name" value="GGDEF_dom"/>
</dbReference>
<evidence type="ECO:0000256" key="1">
    <source>
        <dbReference type="ARBA" id="ARBA00012528"/>
    </source>
</evidence>
<dbReference type="GO" id="GO:0052621">
    <property type="term" value="F:diguanylate cyclase activity"/>
    <property type="evidence" value="ECO:0007669"/>
    <property type="project" value="UniProtKB-EC"/>
</dbReference>
<dbReference type="Proteomes" id="UP000265509">
    <property type="component" value="Unassembled WGS sequence"/>
</dbReference>
<comment type="catalytic activity">
    <reaction evidence="2">
        <text>2 GTP = 3',3'-c-di-GMP + 2 diphosphate</text>
        <dbReference type="Rhea" id="RHEA:24898"/>
        <dbReference type="ChEBI" id="CHEBI:33019"/>
        <dbReference type="ChEBI" id="CHEBI:37565"/>
        <dbReference type="ChEBI" id="CHEBI:58805"/>
        <dbReference type="EC" id="2.7.7.65"/>
    </reaction>
</comment>
<accession>A0A3L7E550</accession>
<keyword evidence="6" id="KW-1185">Reference proteome</keyword>
<dbReference type="InterPro" id="IPR043128">
    <property type="entry name" value="Rev_trsase/Diguanyl_cyclase"/>
</dbReference>
<organism evidence="5 6">
    <name type="scientific">Seongchinamella sediminis</name>
    <dbReference type="NCBI Taxonomy" id="2283635"/>
    <lineage>
        <taxon>Bacteria</taxon>
        <taxon>Pseudomonadati</taxon>
        <taxon>Pseudomonadota</taxon>
        <taxon>Gammaproteobacteria</taxon>
        <taxon>Cellvibrionales</taxon>
        <taxon>Halieaceae</taxon>
        <taxon>Seongchinamella</taxon>
    </lineage>
</organism>
<evidence type="ECO:0000313" key="6">
    <source>
        <dbReference type="Proteomes" id="UP000265509"/>
    </source>
</evidence>
<dbReference type="SUPFAM" id="SSF55781">
    <property type="entry name" value="GAF domain-like"/>
    <property type="match status" value="1"/>
</dbReference>
<gene>
    <name evidence="5" type="ORF">DWB85_00995</name>
</gene>
<dbReference type="Gene3D" id="3.30.450.40">
    <property type="match status" value="1"/>
</dbReference>
<dbReference type="CDD" id="cd01949">
    <property type="entry name" value="GGDEF"/>
    <property type="match status" value="1"/>
</dbReference>
<dbReference type="NCBIfam" id="TIGR00254">
    <property type="entry name" value="GGDEF"/>
    <property type="match status" value="1"/>
</dbReference>
<dbReference type="OrthoDB" id="9776960at2"/>
<dbReference type="Gene3D" id="3.30.70.270">
    <property type="match status" value="1"/>
</dbReference>
<proteinExistence type="predicted"/>
<dbReference type="EMBL" id="QRAN01000001">
    <property type="protein sequence ID" value="RLQ23761.1"/>
    <property type="molecule type" value="Genomic_DNA"/>
</dbReference>
<name>A0A3L7E550_9GAMM</name>
<dbReference type="PANTHER" id="PTHR45138:SF9">
    <property type="entry name" value="DIGUANYLATE CYCLASE DGCM-RELATED"/>
    <property type="match status" value="1"/>
</dbReference>
<evidence type="ECO:0000256" key="2">
    <source>
        <dbReference type="ARBA" id="ARBA00034247"/>
    </source>
</evidence>
<evidence type="ECO:0000259" key="4">
    <source>
        <dbReference type="PROSITE" id="PS50887"/>
    </source>
</evidence>
<comment type="caution">
    <text evidence="5">The sequence shown here is derived from an EMBL/GenBank/DDBJ whole genome shotgun (WGS) entry which is preliminary data.</text>
</comment>
<sequence>MAEDNSYGGVQREEIEGAPPVASGAELRERRLVETIQLNRYLYLQAQQLEHMLLDAVDLQSLLEVLLVSMPRHFSFRVSELWLHDPEDVLAGLIVGGERYGPYLQLQRDAFDMQELYGLEPDIELIDATDSRMFEVLKSEHGIDYALLLPLMDAGRLIGSLHLGVQEDSLVLGEAEADMLAHLASIVSRCFTRAVTHQQISQLTMLDPLTQISNLRGFERDIAREIARARRADQPVTVLTMEIDEYDELHQHYGEVRGHFVLKKVAERISSDLRATDMMARLSRSRMAVLIPGSGESLGEEIAERMRRDVEDFAIDDGRGAVLQVTISVGMVTWEPQQYPAVDMSQLARQMETVGLKALEDARAKGGNCTALSRLTTLLV</sequence>
<dbReference type="InterPro" id="IPR050469">
    <property type="entry name" value="Diguanylate_Cyclase"/>
</dbReference>
<dbReference type="EC" id="2.7.7.65" evidence="1"/>
<feature type="domain" description="GGDEF" evidence="4">
    <location>
        <begin position="234"/>
        <end position="375"/>
    </location>
</feature>
<dbReference type="PANTHER" id="PTHR45138">
    <property type="entry name" value="REGULATORY COMPONENTS OF SENSORY TRANSDUCTION SYSTEM"/>
    <property type="match status" value="1"/>
</dbReference>
<dbReference type="InterPro" id="IPR029016">
    <property type="entry name" value="GAF-like_dom_sf"/>
</dbReference>
<dbReference type="AlphaFoldDB" id="A0A3L7E550"/>
<evidence type="ECO:0000256" key="3">
    <source>
        <dbReference type="SAM" id="MobiDB-lite"/>
    </source>
</evidence>
<dbReference type="PROSITE" id="PS50887">
    <property type="entry name" value="GGDEF"/>
    <property type="match status" value="1"/>
</dbReference>
<reference evidence="5 6" key="1">
    <citation type="submission" date="2018-07" db="EMBL/GenBank/DDBJ databases">
        <title>Halioglobus sp. genome submission.</title>
        <authorList>
            <person name="Ye M.-Q."/>
            <person name="Du Z.-J."/>
        </authorList>
    </citation>
    <scope>NUCLEOTIDE SEQUENCE [LARGE SCALE GENOMIC DNA]</scope>
    <source>
        <strain evidence="5 6">U0301</strain>
    </source>
</reference>
<dbReference type="Pfam" id="PF00990">
    <property type="entry name" value="GGDEF"/>
    <property type="match status" value="1"/>
</dbReference>
<protein>
    <recommendedName>
        <fullName evidence="1">diguanylate cyclase</fullName>
        <ecNumber evidence="1">2.7.7.65</ecNumber>
    </recommendedName>
</protein>
<dbReference type="SMART" id="SM00267">
    <property type="entry name" value="GGDEF"/>
    <property type="match status" value="1"/>
</dbReference>